<dbReference type="CDD" id="cd00609">
    <property type="entry name" value="AAT_like"/>
    <property type="match status" value="1"/>
</dbReference>
<dbReference type="Pfam" id="PF00155">
    <property type="entry name" value="Aminotran_1_2"/>
    <property type="match status" value="1"/>
</dbReference>
<evidence type="ECO:0000256" key="4">
    <source>
        <dbReference type="ARBA" id="ARBA00022679"/>
    </source>
</evidence>
<name>A0A2T0QAP2_9ACTN</name>
<dbReference type="SUPFAM" id="SSF53383">
    <property type="entry name" value="PLP-dependent transferases"/>
    <property type="match status" value="1"/>
</dbReference>
<dbReference type="GO" id="GO:0000105">
    <property type="term" value="P:L-histidine biosynthetic process"/>
    <property type="evidence" value="ECO:0007669"/>
    <property type="project" value="InterPro"/>
</dbReference>
<dbReference type="GO" id="GO:0030170">
    <property type="term" value="F:pyridoxal phosphate binding"/>
    <property type="evidence" value="ECO:0007669"/>
    <property type="project" value="UniProtKB-UniRule"/>
</dbReference>
<keyword evidence="3 6" id="KW-0032">Aminotransferase</keyword>
<accession>A0A2T0QAP2</accession>
<dbReference type="EMBL" id="PVZC01000002">
    <property type="protein sequence ID" value="PRY00986.1"/>
    <property type="molecule type" value="Genomic_DNA"/>
</dbReference>
<comment type="function">
    <text evidence="6">Aminotransferase that catalyzes the conversion of aromatic amino acids and 2-oxoglutarate into corresponding aromatic oxo acids and L-glutamate.</text>
</comment>
<dbReference type="Gene3D" id="3.90.1150.10">
    <property type="entry name" value="Aspartate Aminotransferase, domain 1"/>
    <property type="match status" value="1"/>
</dbReference>
<evidence type="ECO:0000256" key="1">
    <source>
        <dbReference type="ARBA" id="ARBA00001933"/>
    </source>
</evidence>
<dbReference type="InterPro" id="IPR015424">
    <property type="entry name" value="PyrdxlP-dep_Trfase"/>
</dbReference>
<dbReference type="OrthoDB" id="9809616at2"/>
<dbReference type="InterPro" id="IPR005861">
    <property type="entry name" value="HisP_aminotrans"/>
</dbReference>
<organism evidence="8 9">
    <name type="scientific">Allonocardiopsis opalescens</name>
    <dbReference type="NCBI Taxonomy" id="1144618"/>
    <lineage>
        <taxon>Bacteria</taxon>
        <taxon>Bacillati</taxon>
        <taxon>Actinomycetota</taxon>
        <taxon>Actinomycetes</taxon>
        <taxon>Streptosporangiales</taxon>
        <taxon>Allonocardiopsis</taxon>
    </lineage>
</organism>
<gene>
    <name evidence="6" type="primary">pat</name>
    <name evidence="8" type="ORF">CLV72_102619</name>
</gene>
<dbReference type="Proteomes" id="UP000237846">
    <property type="component" value="Unassembled WGS sequence"/>
</dbReference>
<dbReference type="GO" id="GO:0008793">
    <property type="term" value="F:aromatic-amino-acid transaminase activity"/>
    <property type="evidence" value="ECO:0007669"/>
    <property type="project" value="UniProtKB-UniRule"/>
</dbReference>
<dbReference type="InterPro" id="IPR015422">
    <property type="entry name" value="PyrdxlP-dep_Trfase_small"/>
</dbReference>
<dbReference type="HAMAP" id="MF_01513">
    <property type="entry name" value="Phe_aminotrans_2"/>
    <property type="match status" value="1"/>
</dbReference>
<dbReference type="RefSeq" id="WP_106243343.1">
    <property type="nucleotide sequence ID" value="NZ_PVZC01000002.1"/>
</dbReference>
<dbReference type="InterPro" id="IPR015421">
    <property type="entry name" value="PyrdxlP-dep_Trfase_major"/>
</dbReference>
<feature type="modified residue" description="N6-(pyridoxal phosphate)lysine" evidence="6">
    <location>
        <position position="224"/>
    </location>
</feature>
<sequence length="366" mass="39167">MGSEQAARYFRGVLDTIAAYQPGRTAVSPDGRSYKLSSNESPYDPLPSVVEAIAAAAREANRYPDNGATGLTAAIARRFEVPTDHIAVGCGSVGVTQQLLEAVGEPGSEVVYAWRSFEAYPLLADLAAATSVRVPLHDETHDLDALASAITERTRLVLVCNPNNPTGTVVGEPELSAFLDRVPSHVLVVLDEAYREYVRDPAVPDGLELYRERPNLAVLRTFSKAYGLAGLRVGFMVAHPQVAGAVRKTMLPFAVNHIAQAAAVASLAAEDELLKRVEAVVAERTRVRESLLADGWAVPPTEANFVWLRLGERTVDFAAACAEAGVSVRPFPGEGARVSIGSPEANDIFLAVAKGYRRRKQAAPAL</sequence>
<comment type="similarity">
    <text evidence="6">Belongs to the class-II pyridoxal-phosphate-dependent aminotransferase family.</text>
</comment>
<dbReference type="HAMAP" id="MF_01023">
    <property type="entry name" value="HisC_aminotrans_2"/>
    <property type="match status" value="1"/>
</dbReference>
<dbReference type="InterPro" id="IPR050106">
    <property type="entry name" value="HistidinolP_aminotransfase"/>
</dbReference>
<evidence type="ECO:0000313" key="8">
    <source>
        <dbReference type="EMBL" id="PRY00986.1"/>
    </source>
</evidence>
<evidence type="ECO:0000256" key="6">
    <source>
        <dbReference type="HAMAP-Rule" id="MF_01513"/>
    </source>
</evidence>
<dbReference type="AlphaFoldDB" id="A0A2T0QAP2"/>
<evidence type="ECO:0000256" key="5">
    <source>
        <dbReference type="ARBA" id="ARBA00022898"/>
    </source>
</evidence>
<evidence type="ECO:0000259" key="7">
    <source>
        <dbReference type="Pfam" id="PF00155"/>
    </source>
</evidence>
<dbReference type="Gene3D" id="3.40.640.10">
    <property type="entry name" value="Type I PLP-dependent aspartate aminotransferase-like (Major domain)"/>
    <property type="match status" value="1"/>
</dbReference>
<dbReference type="PROSITE" id="PS00599">
    <property type="entry name" value="AA_TRANSFER_CLASS_2"/>
    <property type="match status" value="1"/>
</dbReference>
<comment type="subunit">
    <text evidence="2 6">Homodimer.</text>
</comment>
<protein>
    <recommendedName>
        <fullName evidence="6">Aromatic amino acid aminotransferase</fullName>
        <shortName evidence="6">ArAT</shortName>
        <ecNumber evidence="6">2.6.1.57</ecNumber>
    </recommendedName>
</protein>
<dbReference type="GO" id="GO:0004400">
    <property type="term" value="F:histidinol-phosphate transaminase activity"/>
    <property type="evidence" value="ECO:0007669"/>
    <property type="project" value="InterPro"/>
</dbReference>
<keyword evidence="9" id="KW-1185">Reference proteome</keyword>
<comment type="cofactor">
    <cofactor evidence="1 6">
        <name>pyridoxal 5'-phosphate</name>
        <dbReference type="ChEBI" id="CHEBI:597326"/>
    </cofactor>
</comment>
<dbReference type="InterPro" id="IPR001917">
    <property type="entry name" value="Aminotrans_II_pyridoxalP_BS"/>
</dbReference>
<dbReference type="NCBIfam" id="TIGR01141">
    <property type="entry name" value="hisC"/>
    <property type="match status" value="1"/>
</dbReference>
<evidence type="ECO:0000256" key="2">
    <source>
        <dbReference type="ARBA" id="ARBA00011738"/>
    </source>
</evidence>
<dbReference type="PANTHER" id="PTHR43643">
    <property type="entry name" value="HISTIDINOL-PHOSPHATE AMINOTRANSFERASE 2"/>
    <property type="match status" value="1"/>
</dbReference>
<dbReference type="PANTHER" id="PTHR43643:SF3">
    <property type="entry name" value="HISTIDINOL-PHOSPHATE AMINOTRANSFERASE"/>
    <property type="match status" value="1"/>
</dbReference>
<proteinExistence type="inferred from homology"/>
<dbReference type="InterPro" id="IPR004839">
    <property type="entry name" value="Aminotransferase_I/II_large"/>
</dbReference>
<evidence type="ECO:0000313" key="9">
    <source>
        <dbReference type="Proteomes" id="UP000237846"/>
    </source>
</evidence>
<dbReference type="InterPro" id="IPR024892">
    <property type="entry name" value="ArAT"/>
</dbReference>
<dbReference type="NCBIfam" id="NF002878">
    <property type="entry name" value="PRK03321.1"/>
    <property type="match status" value="1"/>
</dbReference>
<feature type="domain" description="Aminotransferase class I/classII large" evidence="7">
    <location>
        <begin position="35"/>
        <end position="349"/>
    </location>
</feature>
<evidence type="ECO:0000256" key="3">
    <source>
        <dbReference type="ARBA" id="ARBA00022576"/>
    </source>
</evidence>
<comment type="catalytic activity">
    <reaction evidence="6">
        <text>an aromatic L-alpha-amino acid + 2-oxoglutarate = an aromatic oxo-acid + L-glutamate</text>
        <dbReference type="Rhea" id="RHEA:17533"/>
        <dbReference type="ChEBI" id="CHEBI:16810"/>
        <dbReference type="ChEBI" id="CHEBI:29985"/>
        <dbReference type="ChEBI" id="CHEBI:73309"/>
        <dbReference type="ChEBI" id="CHEBI:84824"/>
        <dbReference type="EC" id="2.6.1.57"/>
    </reaction>
</comment>
<dbReference type="EC" id="2.6.1.57" evidence="6"/>
<keyword evidence="5 6" id="KW-0663">Pyridoxal phosphate</keyword>
<reference evidence="8 9" key="1">
    <citation type="submission" date="2018-03" db="EMBL/GenBank/DDBJ databases">
        <title>Genomic Encyclopedia of Archaeal and Bacterial Type Strains, Phase II (KMG-II): from individual species to whole genera.</title>
        <authorList>
            <person name="Goeker M."/>
        </authorList>
    </citation>
    <scope>NUCLEOTIDE SEQUENCE [LARGE SCALE GENOMIC DNA]</scope>
    <source>
        <strain evidence="8 9">DSM 45601</strain>
    </source>
</reference>
<comment type="caution">
    <text evidence="8">The sequence shown here is derived from an EMBL/GenBank/DDBJ whole genome shotgun (WGS) entry which is preliminary data.</text>
</comment>
<keyword evidence="4 6" id="KW-0808">Transferase</keyword>